<accession>A0ABN2ZNF4</accession>
<evidence type="ECO:0000256" key="6">
    <source>
        <dbReference type="ARBA" id="ARBA00023136"/>
    </source>
</evidence>
<dbReference type="GO" id="GO:0005524">
    <property type="term" value="F:ATP binding"/>
    <property type="evidence" value="ECO:0007669"/>
    <property type="project" value="UniProtKB-KW"/>
</dbReference>
<evidence type="ECO:0000256" key="2">
    <source>
        <dbReference type="ARBA" id="ARBA00022692"/>
    </source>
</evidence>
<dbReference type="Gene3D" id="3.40.50.300">
    <property type="entry name" value="P-loop containing nucleotide triphosphate hydrolases"/>
    <property type="match status" value="1"/>
</dbReference>
<feature type="transmembrane region" description="Helical" evidence="8">
    <location>
        <begin position="58"/>
        <end position="77"/>
    </location>
</feature>
<dbReference type="Gene3D" id="1.20.1560.10">
    <property type="entry name" value="ABC transporter type 1, transmembrane domain"/>
    <property type="match status" value="1"/>
</dbReference>
<dbReference type="PROSITE" id="PS50893">
    <property type="entry name" value="ABC_TRANSPORTER_2"/>
    <property type="match status" value="1"/>
</dbReference>
<evidence type="ECO:0000256" key="1">
    <source>
        <dbReference type="ARBA" id="ARBA00004651"/>
    </source>
</evidence>
<evidence type="ECO:0000259" key="10">
    <source>
        <dbReference type="PROSITE" id="PS50929"/>
    </source>
</evidence>
<dbReference type="Pfam" id="PF00005">
    <property type="entry name" value="ABC_tran"/>
    <property type="match status" value="1"/>
</dbReference>
<organism evidence="11 12">
    <name type="scientific">Kitasatospora kazusensis</name>
    <dbReference type="NCBI Taxonomy" id="407974"/>
    <lineage>
        <taxon>Bacteria</taxon>
        <taxon>Bacillati</taxon>
        <taxon>Actinomycetota</taxon>
        <taxon>Actinomycetes</taxon>
        <taxon>Kitasatosporales</taxon>
        <taxon>Streptomycetaceae</taxon>
        <taxon>Kitasatospora</taxon>
    </lineage>
</organism>
<dbReference type="PANTHER" id="PTHR24221">
    <property type="entry name" value="ATP-BINDING CASSETTE SUB-FAMILY B"/>
    <property type="match status" value="1"/>
</dbReference>
<evidence type="ECO:0000256" key="8">
    <source>
        <dbReference type="SAM" id="Phobius"/>
    </source>
</evidence>
<protein>
    <submittedName>
        <fullName evidence="11">ABC transporter ATP-binding protein</fullName>
    </submittedName>
</protein>
<feature type="region of interest" description="Disordered" evidence="7">
    <location>
        <begin position="322"/>
        <end position="346"/>
    </location>
</feature>
<dbReference type="InterPro" id="IPR036640">
    <property type="entry name" value="ABC1_TM_sf"/>
</dbReference>
<evidence type="ECO:0000256" key="5">
    <source>
        <dbReference type="ARBA" id="ARBA00022989"/>
    </source>
</evidence>
<name>A0ABN2ZNF4_9ACTN</name>
<keyword evidence="5 8" id="KW-1133">Transmembrane helix</keyword>
<evidence type="ECO:0000256" key="3">
    <source>
        <dbReference type="ARBA" id="ARBA00022741"/>
    </source>
</evidence>
<dbReference type="InterPro" id="IPR039421">
    <property type="entry name" value="Type_1_exporter"/>
</dbReference>
<feature type="domain" description="ABC transmembrane type-1" evidence="10">
    <location>
        <begin position="31"/>
        <end position="287"/>
    </location>
</feature>
<sequence length="615" mass="62949">MARHRESTRAPGWALLASQLTSTRSSLIRVLGWSGVEALPALLSGLLVSAAVDQGFLAGRPGVGCLWLTALGAAYAVRAYAARAAFPHVAAVVEPLRDALVVRVVRGALARPEPDPAAVARLTEQVESARQLTATLLRTLRGVGVTLLAALLGLALLAPVALLLVLPPLLVGGHLFVRLLGPLVARQRAVVLADEQVAAQTGRAFAGLRDITACGAQQRVGDAVEAAVRAQGTAVRALGRAAALRSLSVALGGRLPALAVALAAPWLVHGHWLTTGQVLGVATYLLQQLEPAVRTLAGTVGGWVLELTVVLDRLAALPVPASAPTAGAPTDPADPTDAGATVRPGAAGPAVRVTGLRHAHGPAAQPVLDGFELELAAGEHLAVVGPSGAGKSTLAALLAGVLAPQLGEVSIGGVRPHELPGPLRARQLALVPQEAYVFAGTVRSNLSWLDPEAGEQRLAEAVALLGAAELVARLGGPDGVIADPAALSAGEAQLIALVRTYLSPAPVVVLDEATCHLDGAAEARVEEAFAARPGTLVVIAHRIGSALRADRVLLLDSGRGLIARHGDLQVLSPLYRELVGHWLGSVPEARPEARPTAGPGPEPQAPVRASVRPRS</sequence>
<comment type="subcellular location">
    <subcellularLocation>
        <location evidence="1">Cell membrane</location>
        <topology evidence="1">Multi-pass membrane protein</topology>
    </subcellularLocation>
</comment>
<keyword evidence="3" id="KW-0547">Nucleotide-binding</keyword>
<dbReference type="InterPro" id="IPR003593">
    <property type="entry name" value="AAA+_ATPase"/>
</dbReference>
<evidence type="ECO:0000313" key="11">
    <source>
        <dbReference type="EMBL" id="GAA2144852.1"/>
    </source>
</evidence>
<keyword evidence="6 8" id="KW-0472">Membrane</keyword>
<dbReference type="SUPFAM" id="SSF52540">
    <property type="entry name" value="P-loop containing nucleoside triphosphate hydrolases"/>
    <property type="match status" value="1"/>
</dbReference>
<comment type="caution">
    <text evidence="11">The sequence shown here is derived from an EMBL/GenBank/DDBJ whole genome shotgun (WGS) entry which is preliminary data.</text>
</comment>
<dbReference type="CDD" id="cd03228">
    <property type="entry name" value="ABCC_MRP_Like"/>
    <property type="match status" value="1"/>
</dbReference>
<dbReference type="Proteomes" id="UP001422759">
    <property type="component" value="Unassembled WGS sequence"/>
</dbReference>
<dbReference type="PANTHER" id="PTHR24221:SF654">
    <property type="entry name" value="ATP-BINDING CASSETTE SUB-FAMILY B MEMBER 6"/>
    <property type="match status" value="1"/>
</dbReference>
<reference evidence="11 12" key="1">
    <citation type="journal article" date="2019" name="Int. J. Syst. Evol. Microbiol.">
        <title>The Global Catalogue of Microorganisms (GCM) 10K type strain sequencing project: providing services to taxonomists for standard genome sequencing and annotation.</title>
        <authorList>
            <consortium name="The Broad Institute Genomics Platform"/>
            <consortium name="The Broad Institute Genome Sequencing Center for Infectious Disease"/>
            <person name="Wu L."/>
            <person name="Ma J."/>
        </authorList>
    </citation>
    <scope>NUCLEOTIDE SEQUENCE [LARGE SCALE GENOMIC DNA]</scope>
    <source>
        <strain evidence="11 12">JCM 14560</strain>
    </source>
</reference>
<dbReference type="InterPro" id="IPR003439">
    <property type="entry name" value="ABC_transporter-like_ATP-bd"/>
</dbReference>
<dbReference type="RefSeq" id="WP_344465519.1">
    <property type="nucleotide sequence ID" value="NZ_BAAANT010000016.1"/>
</dbReference>
<dbReference type="EMBL" id="BAAANT010000016">
    <property type="protein sequence ID" value="GAA2144852.1"/>
    <property type="molecule type" value="Genomic_DNA"/>
</dbReference>
<dbReference type="PROSITE" id="PS00211">
    <property type="entry name" value="ABC_TRANSPORTER_1"/>
    <property type="match status" value="1"/>
</dbReference>
<dbReference type="PROSITE" id="PS50929">
    <property type="entry name" value="ABC_TM1F"/>
    <property type="match status" value="1"/>
</dbReference>
<keyword evidence="2 8" id="KW-0812">Transmembrane</keyword>
<dbReference type="InterPro" id="IPR011527">
    <property type="entry name" value="ABC1_TM_dom"/>
</dbReference>
<dbReference type="SMART" id="SM00382">
    <property type="entry name" value="AAA"/>
    <property type="match status" value="1"/>
</dbReference>
<feature type="domain" description="ABC transporter" evidence="9">
    <location>
        <begin position="351"/>
        <end position="582"/>
    </location>
</feature>
<keyword evidence="12" id="KW-1185">Reference proteome</keyword>
<feature type="region of interest" description="Disordered" evidence="7">
    <location>
        <begin position="588"/>
        <end position="615"/>
    </location>
</feature>
<evidence type="ECO:0000313" key="12">
    <source>
        <dbReference type="Proteomes" id="UP001422759"/>
    </source>
</evidence>
<dbReference type="InterPro" id="IPR027417">
    <property type="entry name" value="P-loop_NTPase"/>
</dbReference>
<feature type="transmembrane region" description="Helical" evidence="8">
    <location>
        <begin position="30"/>
        <end position="52"/>
    </location>
</feature>
<proteinExistence type="predicted"/>
<gene>
    <name evidence="11" type="ORF">GCM10009760_32860</name>
</gene>
<evidence type="ECO:0000256" key="7">
    <source>
        <dbReference type="SAM" id="MobiDB-lite"/>
    </source>
</evidence>
<evidence type="ECO:0000259" key="9">
    <source>
        <dbReference type="PROSITE" id="PS50893"/>
    </source>
</evidence>
<dbReference type="InterPro" id="IPR017871">
    <property type="entry name" value="ABC_transporter-like_CS"/>
</dbReference>
<dbReference type="SUPFAM" id="SSF90123">
    <property type="entry name" value="ABC transporter transmembrane region"/>
    <property type="match status" value="1"/>
</dbReference>
<keyword evidence="4 11" id="KW-0067">ATP-binding</keyword>
<feature type="transmembrane region" description="Helical" evidence="8">
    <location>
        <begin position="145"/>
        <end position="170"/>
    </location>
</feature>
<feature type="compositionally biased region" description="Low complexity" evidence="7">
    <location>
        <begin position="322"/>
        <end position="341"/>
    </location>
</feature>
<evidence type="ECO:0000256" key="4">
    <source>
        <dbReference type="ARBA" id="ARBA00022840"/>
    </source>
</evidence>